<feature type="modified residue" description="4-aspartylphosphate" evidence="2">
    <location>
        <position position="63"/>
    </location>
</feature>
<dbReference type="SUPFAM" id="SSF52172">
    <property type="entry name" value="CheY-like"/>
    <property type="match status" value="1"/>
</dbReference>
<proteinExistence type="predicted"/>
<dbReference type="EMBL" id="PFFQ01000038">
    <property type="protein sequence ID" value="PIW16367.1"/>
    <property type="molecule type" value="Genomic_DNA"/>
</dbReference>
<evidence type="ECO:0000313" key="4">
    <source>
        <dbReference type="EMBL" id="PIW16367.1"/>
    </source>
</evidence>
<dbReference type="AlphaFoldDB" id="A0A2M7G3K4"/>
<reference evidence="4 5" key="1">
    <citation type="submission" date="2017-09" db="EMBL/GenBank/DDBJ databases">
        <title>Depth-based differentiation of microbial function through sediment-hosted aquifers and enrichment of novel symbionts in the deep terrestrial subsurface.</title>
        <authorList>
            <person name="Probst A.J."/>
            <person name="Ladd B."/>
            <person name="Jarett J.K."/>
            <person name="Geller-Mcgrath D.E."/>
            <person name="Sieber C.M."/>
            <person name="Emerson J.B."/>
            <person name="Anantharaman K."/>
            <person name="Thomas B.C."/>
            <person name="Malmstrom R."/>
            <person name="Stieglmeier M."/>
            <person name="Klingl A."/>
            <person name="Woyke T."/>
            <person name="Ryan C.M."/>
            <person name="Banfield J.F."/>
        </authorList>
    </citation>
    <scope>NUCLEOTIDE SEQUENCE [LARGE SCALE GENOMIC DNA]</scope>
    <source>
        <strain evidence="4">CG17_big_fil_post_rev_8_21_14_2_50_48_46</strain>
    </source>
</reference>
<dbReference type="Gene3D" id="3.40.50.2300">
    <property type="match status" value="1"/>
</dbReference>
<dbReference type="PROSITE" id="PS50110">
    <property type="entry name" value="RESPONSE_REGULATORY"/>
    <property type="match status" value="1"/>
</dbReference>
<accession>A0A2M7G3K4</accession>
<organism evidence="4 5">
    <name type="scientific">bacterium (Candidatus Blackallbacteria) CG17_big_fil_post_rev_8_21_14_2_50_48_46</name>
    <dbReference type="NCBI Taxonomy" id="2014261"/>
    <lineage>
        <taxon>Bacteria</taxon>
        <taxon>Candidatus Blackallbacteria</taxon>
    </lineage>
</organism>
<dbReference type="InterPro" id="IPR011006">
    <property type="entry name" value="CheY-like_superfamily"/>
</dbReference>
<dbReference type="Proteomes" id="UP000231019">
    <property type="component" value="Unassembled WGS sequence"/>
</dbReference>
<dbReference type="PANTHER" id="PTHR44591">
    <property type="entry name" value="STRESS RESPONSE REGULATOR PROTEIN 1"/>
    <property type="match status" value="1"/>
</dbReference>
<dbReference type="Pfam" id="PF00072">
    <property type="entry name" value="Response_reg"/>
    <property type="match status" value="1"/>
</dbReference>
<protein>
    <recommendedName>
        <fullName evidence="3">Response regulatory domain-containing protein</fullName>
    </recommendedName>
</protein>
<keyword evidence="1 2" id="KW-0597">Phosphoprotein</keyword>
<dbReference type="InterPro" id="IPR050595">
    <property type="entry name" value="Bact_response_regulator"/>
</dbReference>
<comment type="caution">
    <text evidence="4">The sequence shown here is derived from an EMBL/GenBank/DDBJ whole genome shotgun (WGS) entry which is preliminary data.</text>
</comment>
<dbReference type="PANTHER" id="PTHR44591:SF3">
    <property type="entry name" value="RESPONSE REGULATORY DOMAIN-CONTAINING PROTEIN"/>
    <property type="match status" value="1"/>
</dbReference>
<dbReference type="GO" id="GO:0000160">
    <property type="term" value="P:phosphorelay signal transduction system"/>
    <property type="evidence" value="ECO:0007669"/>
    <property type="project" value="InterPro"/>
</dbReference>
<evidence type="ECO:0000256" key="2">
    <source>
        <dbReference type="PROSITE-ProRule" id="PRU00169"/>
    </source>
</evidence>
<evidence type="ECO:0000259" key="3">
    <source>
        <dbReference type="PROSITE" id="PS50110"/>
    </source>
</evidence>
<gene>
    <name evidence="4" type="ORF">COW36_13640</name>
</gene>
<evidence type="ECO:0000256" key="1">
    <source>
        <dbReference type="ARBA" id="ARBA00022553"/>
    </source>
</evidence>
<name>A0A2M7G3K4_9BACT</name>
<evidence type="ECO:0000313" key="5">
    <source>
        <dbReference type="Proteomes" id="UP000231019"/>
    </source>
</evidence>
<dbReference type="SMART" id="SM00448">
    <property type="entry name" value="REC"/>
    <property type="match status" value="1"/>
</dbReference>
<dbReference type="InterPro" id="IPR001789">
    <property type="entry name" value="Sig_transdc_resp-reg_receiver"/>
</dbReference>
<sequence>MCQQTEGILFKELRVLTIDDDPDILNLLKLVLSKIVGSLLQTSQPREGLRLAITYKPHLIVLDNDMPDLKGVEVLGNLREMPDTSHIPVLMLTADNSELSVRKAVKYRANGYLLKPFDPVQLRNEVVNLLVNP</sequence>
<feature type="domain" description="Response regulatory" evidence="3">
    <location>
        <begin position="14"/>
        <end position="130"/>
    </location>
</feature>